<dbReference type="AlphaFoldDB" id="A0A161J997"/>
<gene>
    <name evidence="4" type="ORF">ATSB10_13310</name>
</gene>
<keyword evidence="5" id="KW-1185">Reference proteome</keyword>
<dbReference type="RefSeq" id="WP_063671422.1">
    <property type="nucleotide sequence ID" value="NZ_CP014841.1"/>
</dbReference>
<proteinExistence type="predicted"/>
<feature type="domain" description="SH3b" evidence="3">
    <location>
        <begin position="22"/>
        <end position="85"/>
    </location>
</feature>
<evidence type="ECO:0000256" key="2">
    <source>
        <dbReference type="SAM" id="SignalP"/>
    </source>
</evidence>
<sequence>MKRLIWLSSLLLLALAPAVATAADGYVTASVNLRAGPDIGYPRIDTIPVGYSIQIYGCTSGWVWCDVGFRGDRGWVAGSYIEFYDNGYYQPLPQYGAQVGIPVVTFTIALYWSNYYSHRPFYRERNVWYARPIPHRPPPPPPHRPWHRPPPRPGVRPPTGGGLRPMPPPRPRPEARPQPRPQPTTRPAPRPQPAARPQPRPMPAARPAPSQGKGHGNANDNGRGKPNDRKRDDRGGH</sequence>
<feature type="region of interest" description="Disordered" evidence="1">
    <location>
        <begin position="137"/>
        <end position="237"/>
    </location>
</feature>
<name>A0A161J997_9GAMM</name>
<dbReference type="PATRIC" id="fig|445710.3.peg.1326"/>
<dbReference type="EMBL" id="CP014841">
    <property type="protein sequence ID" value="AND68785.1"/>
    <property type="molecule type" value="Genomic_DNA"/>
</dbReference>
<feature type="signal peptide" evidence="2">
    <location>
        <begin position="1"/>
        <end position="22"/>
    </location>
</feature>
<dbReference type="InterPro" id="IPR003646">
    <property type="entry name" value="SH3-like_bac-type"/>
</dbReference>
<evidence type="ECO:0000313" key="5">
    <source>
        <dbReference type="Proteomes" id="UP000077255"/>
    </source>
</evidence>
<organism evidence="4 5">
    <name type="scientific">Dyella thiooxydans</name>
    <dbReference type="NCBI Taxonomy" id="445710"/>
    <lineage>
        <taxon>Bacteria</taxon>
        <taxon>Pseudomonadati</taxon>
        <taxon>Pseudomonadota</taxon>
        <taxon>Gammaproteobacteria</taxon>
        <taxon>Lysobacterales</taxon>
        <taxon>Rhodanobacteraceae</taxon>
        <taxon>Dyella</taxon>
    </lineage>
</organism>
<evidence type="ECO:0000313" key="4">
    <source>
        <dbReference type="EMBL" id="AND68785.1"/>
    </source>
</evidence>
<feature type="compositionally biased region" description="Basic and acidic residues" evidence="1">
    <location>
        <begin position="222"/>
        <end position="237"/>
    </location>
</feature>
<feature type="chain" id="PRO_5007824150" description="SH3b domain-containing protein" evidence="2">
    <location>
        <begin position="23"/>
        <end position="237"/>
    </location>
</feature>
<dbReference type="STRING" id="445710.ATSB10_13310"/>
<reference evidence="4 5" key="1">
    <citation type="submission" date="2016-02" db="EMBL/GenBank/DDBJ databases">
        <title>Complete genome sequencing and analysis of ATSB10, Dyella thiooxydans isolated from rhizosphere soil of sunflower (Helianthus annuus L.).</title>
        <authorList>
            <person name="Lee Y."/>
            <person name="Hwangbo K."/>
            <person name="Chung H."/>
            <person name="Yoo J."/>
            <person name="Kim K.Y."/>
            <person name="Sa T.M."/>
            <person name="Um Y."/>
            <person name="Madhaiyan M."/>
        </authorList>
    </citation>
    <scope>NUCLEOTIDE SEQUENCE [LARGE SCALE GENOMIC DNA]</scope>
    <source>
        <strain evidence="4 5">ATSB10</strain>
    </source>
</reference>
<dbReference type="Gene3D" id="2.30.30.40">
    <property type="entry name" value="SH3 Domains"/>
    <property type="match status" value="1"/>
</dbReference>
<dbReference type="Pfam" id="PF08239">
    <property type="entry name" value="SH3_3"/>
    <property type="match status" value="1"/>
</dbReference>
<feature type="compositionally biased region" description="Pro residues" evidence="1">
    <location>
        <begin position="178"/>
        <end position="206"/>
    </location>
</feature>
<protein>
    <recommendedName>
        <fullName evidence="3">SH3b domain-containing protein</fullName>
    </recommendedName>
</protein>
<dbReference type="KEGG" id="dtx:ATSB10_13310"/>
<evidence type="ECO:0000256" key="1">
    <source>
        <dbReference type="SAM" id="MobiDB-lite"/>
    </source>
</evidence>
<dbReference type="PROSITE" id="PS51781">
    <property type="entry name" value="SH3B"/>
    <property type="match status" value="1"/>
</dbReference>
<evidence type="ECO:0000259" key="3">
    <source>
        <dbReference type="PROSITE" id="PS51781"/>
    </source>
</evidence>
<dbReference type="Proteomes" id="UP000077255">
    <property type="component" value="Chromosome"/>
</dbReference>
<accession>A0A161J997</accession>
<keyword evidence="2" id="KW-0732">Signal</keyword>